<dbReference type="GO" id="GO:0016788">
    <property type="term" value="F:hydrolase activity, acting on ester bonds"/>
    <property type="evidence" value="ECO:0007669"/>
    <property type="project" value="InterPro"/>
</dbReference>
<evidence type="ECO:0000259" key="2">
    <source>
        <dbReference type="Pfam" id="PF13392"/>
    </source>
</evidence>
<feature type="domain" description="HNH nuclease" evidence="2">
    <location>
        <begin position="67"/>
        <end position="111"/>
    </location>
</feature>
<dbReference type="Pfam" id="PF07463">
    <property type="entry name" value="NUMOD4"/>
    <property type="match status" value="1"/>
</dbReference>
<name>A0A4Y5FES8_9CAUD</name>
<dbReference type="InterPro" id="IPR003615">
    <property type="entry name" value="HNH_nuc"/>
</dbReference>
<dbReference type="EMBL" id="MK504444">
    <property type="protein sequence ID" value="QBJ03565.1"/>
    <property type="molecule type" value="Genomic_DNA"/>
</dbReference>
<evidence type="ECO:0000313" key="3">
    <source>
        <dbReference type="EMBL" id="QBJ03565.1"/>
    </source>
</evidence>
<dbReference type="InterPro" id="IPR010902">
    <property type="entry name" value="NUMOD4"/>
</dbReference>
<protein>
    <submittedName>
        <fullName evidence="3">HNH endonuclease</fullName>
    </submittedName>
</protein>
<organism evidence="3 4">
    <name type="scientific">Lactobacillus phage 3-521</name>
    <dbReference type="NCBI Taxonomy" id="2510943"/>
    <lineage>
        <taxon>Viruses</taxon>
        <taxon>Duplodnaviria</taxon>
        <taxon>Heunggongvirae</taxon>
        <taxon>Uroviricota</taxon>
        <taxon>Caudoviricetes</taxon>
        <taxon>Herelleviridae</taxon>
        <taxon>Watanabevirus</taxon>
        <taxon>Watanabevirus wv3521</taxon>
    </lineage>
</organism>
<dbReference type="Pfam" id="PF13392">
    <property type="entry name" value="HNH_3"/>
    <property type="match status" value="1"/>
</dbReference>
<keyword evidence="3" id="KW-0255">Endonuclease</keyword>
<keyword evidence="3" id="KW-0378">Hydrolase</keyword>
<gene>
    <name evidence="3" type="ORF">UCC3521_0027</name>
</gene>
<dbReference type="Gene3D" id="3.90.75.20">
    <property type="match status" value="1"/>
</dbReference>
<dbReference type="GO" id="GO:0004519">
    <property type="term" value="F:endonuclease activity"/>
    <property type="evidence" value="ECO:0007669"/>
    <property type="project" value="UniProtKB-KW"/>
</dbReference>
<dbReference type="Proteomes" id="UP000309991">
    <property type="component" value="Segment"/>
</dbReference>
<feature type="domain" description="NUMOD4" evidence="1">
    <location>
        <begin position="2"/>
        <end position="59"/>
    </location>
</feature>
<accession>A0A4Y5FES8</accession>
<dbReference type="InterPro" id="IPR044925">
    <property type="entry name" value="His-Me_finger_sf"/>
</dbReference>
<sequence length="218" mass="25308">MEEWRDITGYEGYYQVSSKGNVRSLDRTLINSIGVESNVKGKEIHKSLVGAGYYQVNLYKDGKKLNKYVHQLVASAFISNPKKYSEINHIDYNKENNCVENLEWCTHLENMIDLSNKKYDGYKDSHNKLSTHKCKDCGKEISYKATRCITCSNKLKTNIRNASSYKNGRPLAKEEIYNTLTINKGNFSKSAKMFNMTDNSLRKWCKKYNLPTHSREWK</sequence>
<reference evidence="3 4" key="1">
    <citation type="submission" date="2019-02" db="EMBL/GenBank/DDBJ databases">
        <title>Isolation of virulent Lactobacillus brevis phages.</title>
        <authorList>
            <person name="Feyereisen M."/>
            <person name="Mahony J."/>
            <person name="O'Sullivan T."/>
            <person name="van Sinderen D."/>
        </authorList>
    </citation>
    <scope>NUCLEOTIDE SEQUENCE [LARGE SCALE GENOMIC DNA]</scope>
</reference>
<evidence type="ECO:0000259" key="1">
    <source>
        <dbReference type="Pfam" id="PF07463"/>
    </source>
</evidence>
<proteinExistence type="predicted"/>
<dbReference type="SUPFAM" id="SSF54060">
    <property type="entry name" value="His-Me finger endonucleases"/>
    <property type="match status" value="1"/>
</dbReference>
<keyword evidence="3" id="KW-0540">Nuclease</keyword>
<keyword evidence="4" id="KW-1185">Reference proteome</keyword>
<evidence type="ECO:0000313" key="4">
    <source>
        <dbReference type="Proteomes" id="UP000309991"/>
    </source>
</evidence>